<dbReference type="SUPFAM" id="SSF51905">
    <property type="entry name" value="FAD/NAD(P)-binding domain"/>
    <property type="match status" value="2"/>
</dbReference>
<dbReference type="Gene3D" id="3.50.50.100">
    <property type="match status" value="1"/>
</dbReference>
<evidence type="ECO:0000313" key="6">
    <source>
        <dbReference type="EMBL" id="CAG8636195.1"/>
    </source>
</evidence>
<keyword evidence="3" id="KW-0274">FAD</keyword>
<evidence type="ECO:0000256" key="3">
    <source>
        <dbReference type="ARBA" id="ARBA00022827"/>
    </source>
</evidence>
<sequence length="397" mass="43421">MESSTKPNIIIVGGGYAGVQVAQGLDKSLSRTHQIILIEKKTHFYHAVGSLRAMVEENFEEQILVPYTLLLKNGGKVVHATVTEIHKNEVIVVTETEWGTSIPFEYLILATGSSYSVPAKVDIATKEEIVSEIRKRRDAVKNSSKILIIGGGAVGIELAGELATVYKEKTITLVHAGETLLHPKFPKKLRDDLYKQLKDLNVNIILSEKMVLPEGGLGDGLASQKLQTDKGTTIESDIQFFAIGARPNTSLIKTLDASLLEEKTNLIKVTPTLQLEHEEFKHMFAVGDVTNVDETKLAYRAEQQASVVTKNVEALIAKNNLTEYSSPSEVIIVTIGKTGGAALLPVFGGLVVGPFAVRNYKGKSLLVDRYWKQITGEALHSCQSLLTTFCNNIYGTF</sequence>
<keyword evidence="4" id="KW-0560">Oxidoreductase</keyword>
<evidence type="ECO:0000313" key="7">
    <source>
        <dbReference type="Proteomes" id="UP000789508"/>
    </source>
</evidence>
<evidence type="ECO:0000256" key="2">
    <source>
        <dbReference type="ARBA" id="ARBA00022630"/>
    </source>
</evidence>
<accession>A0A9N9GYP4</accession>
<reference evidence="6" key="1">
    <citation type="submission" date="2021-06" db="EMBL/GenBank/DDBJ databases">
        <authorList>
            <person name="Kallberg Y."/>
            <person name="Tangrot J."/>
            <person name="Rosling A."/>
        </authorList>
    </citation>
    <scope>NUCLEOTIDE SEQUENCE</scope>
    <source>
        <strain evidence="6">FL130A</strain>
    </source>
</reference>
<dbReference type="OrthoDB" id="202203at2759"/>
<dbReference type="Proteomes" id="UP000789508">
    <property type="component" value="Unassembled WGS sequence"/>
</dbReference>
<dbReference type="PANTHER" id="PTHR43735">
    <property type="entry name" value="APOPTOSIS-INDUCING FACTOR 1"/>
    <property type="match status" value="1"/>
</dbReference>
<evidence type="ECO:0000256" key="1">
    <source>
        <dbReference type="ARBA" id="ARBA00006442"/>
    </source>
</evidence>
<dbReference type="GO" id="GO:0004174">
    <property type="term" value="F:electron-transferring-flavoprotein dehydrogenase activity"/>
    <property type="evidence" value="ECO:0007669"/>
    <property type="project" value="TreeGrafter"/>
</dbReference>
<evidence type="ECO:0000259" key="5">
    <source>
        <dbReference type="Pfam" id="PF07992"/>
    </source>
</evidence>
<dbReference type="PRINTS" id="PR00368">
    <property type="entry name" value="FADPNR"/>
</dbReference>
<proteinExistence type="inferred from homology"/>
<dbReference type="InterPro" id="IPR023753">
    <property type="entry name" value="FAD/NAD-binding_dom"/>
</dbReference>
<dbReference type="PRINTS" id="PR00469">
    <property type="entry name" value="PNDRDTASEII"/>
</dbReference>
<dbReference type="InterPro" id="IPR036188">
    <property type="entry name" value="FAD/NAD-bd_sf"/>
</dbReference>
<comment type="similarity">
    <text evidence="1">Belongs to the FAD-dependent oxidoreductase family.</text>
</comment>
<organism evidence="6 7">
    <name type="scientific">Ambispora leptoticha</name>
    <dbReference type="NCBI Taxonomy" id="144679"/>
    <lineage>
        <taxon>Eukaryota</taxon>
        <taxon>Fungi</taxon>
        <taxon>Fungi incertae sedis</taxon>
        <taxon>Mucoromycota</taxon>
        <taxon>Glomeromycotina</taxon>
        <taxon>Glomeromycetes</taxon>
        <taxon>Archaeosporales</taxon>
        <taxon>Ambisporaceae</taxon>
        <taxon>Ambispora</taxon>
    </lineage>
</organism>
<protein>
    <submittedName>
        <fullName evidence="6">10743_t:CDS:1</fullName>
    </submittedName>
</protein>
<evidence type="ECO:0000256" key="4">
    <source>
        <dbReference type="ARBA" id="ARBA00023002"/>
    </source>
</evidence>
<dbReference type="GO" id="GO:0005737">
    <property type="term" value="C:cytoplasm"/>
    <property type="evidence" value="ECO:0007669"/>
    <property type="project" value="TreeGrafter"/>
</dbReference>
<dbReference type="PANTHER" id="PTHR43735:SF3">
    <property type="entry name" value="FERROPTOSIS SUPPRESSOR PROTEIN 1"/>
    <property type="match status" value="1"/>
</dbReference>
<keyword evidence="7" id="KW-1185">Reference proteome</keyword>
<dbReference type="GO" id="GO:0050660">
    <property type="term" value="F:flavin adenine dinucleotide binding"/>
    <property type="evidence" value="ECO:0007669"/>
    <property type="project" value="TreeGrafter"/>
</dbReference>
<dbReference type="Pfam" id="PF07992">
    <property type="entry name" value="Pyr_redox_2"/>
    <property type="match status" value="1"/>
</dbReference>
<dbReference type="EMBL" id="CAJVPS010007583">
    <property type="protein sequence ID" value="CAG8636195.1"/>
    <property type="molecule type" value="Genomic_DNA"/>
</dbReference>
<dbReference type="AlphaFoldDB" id="A0A9N9GYP4"/>
<name>A0A9N9GYP4_9GLOM</name>
<gene>
    <name evidence="6" type="ORF">ALEPTO_LOCUS9550</name>
</gene>
<keyword evidence="2" id="KW-0285">Flavoprotein</keyword>
<comment type="caution">
    <text evidence="6">The sequence shown here is derived from an EMBL/GenBank/DDBJ whole genome shotgun (WGS) entry which is preliminary data.</text>
</comment>
<feature type="domain" description="FAD/NAD(P)-binding" evidence="5">
    <location>
        <begin position="8"/>
        <end position="305"/>
    </location>
</feature>